<dbReference type="PANTHER" id="PTHR24305:SF166">
    <property type="entry name" value="CYTOCHROME P450 12A4, MITOCHONDRIAL-RELATED"/>
    <property type="match status" value="1"/>
</dbReference>
<dbReference type="PRINTS" id="PR00385">
    <property type="entry name" value="P450"/>
</dbReference>
<keyword evidence="4" id="KW-0560">Oxidoreductase</keyword>
<keyword evidence="3 4" id="KW-0479">Metal-binding</keyword>
<comment type="cofactor">
    <cofactor evidence="1 3">
        <name>heme</name>
        <dbReference type="ChEBI" id="CHEBI:30413"/>
    </cofactor>
</comment>
<dbReference type="InterPro" id="IPR017972">
    <property type="entry name" value="Cyt_P450_CS"/>
</dbReference>
<dbReference type="GO" id="GO:0004497">
    <property type="term" value="F:monooxygenase activity"/>
    <property type="evidence" value="ECO:0007669"/>
    <property type="project" value="UniProtKB-KW"/>
</dbReference>
<evidence type="ECO:0000313" key="6">
    <source>
        <dbReference type="EMBL" id="KXP06706.1"/>
    </source>
</evidence>
<protein>
    <recommendedName>
        <fullName evidence="8">Cytochrome P450</fullName>
    </recommendedName>
</protein>
<feature type="binding site" description="axial binding residue" evidence="3">
    <location>
        <position position="420"/>
    </location>
    <ligand>
        <name>heme</name>
        <dbReference type="ChEBI" id="CHEBI:30413"/>
    </ligand>
    <ligandPart>
        <name>Fe</name>
        <dbReference type="ChEBI" id="CHEBI:18248"/>
    </ligandPart>
</feature>
<evidence type="ECO:0000256" key="3">
    <source>
        <dbReference type="PIRSR" id="PIRSR602401-1"/>
    </source>
</evidence>
<dbReference type="Proteomes" id="UP000070258">
    <property type="component" value="Unassembled WGS sequence"/>
</dbReference>
<dbReference type="GO" id="GO:0005506">
    <property type="term" value="F:iron ion binding"/>
    <property type="evidence" value="ECO:0007669"/>
    <property type="project" value="InterPro"/>
</dbReference>
<dbReference type="InterPro" id="IPR002401">
    <property type="entry name" value="Cyt_P450_E_grp-I"/>
</dbReference>
<dbReference type="Gene3D" id="1.10.630.10">
    <property type="entry name" value="Cytochrome P450"/>
    <property type="match status" value="1"/>
</dbReference>
<evidence type="ECO:0000256" key="5">
    <source>
        <dbReference type="SAM" id="MobiDB-lite"/>
    </source>
</evidence>
<organism evidence="6 7">
    <name type="scientific">Tsukamurella pseudospumae</name>
    <dbReference type="NCBI Taxonomy" id="239498"/>
    <lineage>
        <taxon>Bacteria</taxon>
        <taxon>Bacillati</taxon>
        <taxon>Actinomycetota</taxon>
        <taxon>Actinomycetes</taxon>
        <taxon>Mycobacteriales</taxon>
        <taxon>Tsukamurellaceae</taxon>
        <taxon>Tsukamurella</taxon>
    </lineage>
</organism>
<dbReference type="InterPro" id="IPR050121">
    <property type="entry name" value="Cytochrome_P450_monoxygenase"/>
</dbReference>
<comment type="caution">
    <text evidence="6">The sequence shown here is derived from an EMBL/GenBank/DDBJ whole genome shotgun (WGS) entry which is preliminary data.</text>
</comment>
<evidence type="ECO:0000313" key="7">
    <source>
        <dbReference type="Proteomes" id="UP000070258"/>
    </source>
</evidence>
<keyword evidence="3 4" id="KW-0408">Iron</keyword>
<dbReference type="AlphaFoldDB" id="A0A138A8D1"/>
<sequence>MGGWHRRAASAASGLRSLGADADAAEPLNEPTASHGTDRDPAPVGTGGRVTPRTVGTLFRHTWHHADAMFDDAARLGEVVRYRYPANPGQTVVISNPAHVRALLTANPRFADTAARLYPIRPVVGRSSVLTSVGPWHAHQRDLLLPRFHGVSLAGHRAALETATDRALSTLPIGTARLARIAESVALDVILTSLLGPREQLTDAETHLRGVSEFLLWASGRHIARVAQMVNSPWRDAQLLNRPPMWLWHRNLRHVISERRRSPDPGDDVLGLLLRAHAPDGSALTDAEISDELLTLLLGGHETTGNAVAWTFERLTRHRRAYHAVRDAALAGEDDVVQSAVLESLRSRPVVPYITRELMVPWRFGDHIVPAGTVAEISVLLLHHRDDLYPRPFAFTPERFHDARPAPFTLLPFGGGHRRCLGAPLANAEITYLVREILRRTELRTHDRPGEPARHRNVTMVPAAGARVQVLSVR</sequence>
<name>A0A138A8D1_9ACTN</name>
<dbReference type="SUPFAM" id="SSF48264">
    <property type="entry name" value="Cytochrome P450"/>
    <property type="match status" value="1"/>
</dbReference>
<evidence type="ECO:0008006" key="8">
    <source>
        <dbReference type="Google" id="ProtNLM"/>
    </source>
</evidence>
<evidence type="ECO:0000256" key="2">
    <source>
        <dbReference type="ARBA" id="ARBA00010617"/>
    </source>
</evidence>
<proteinExistence type="inferred from homology"/>
<dbReference type="GO" id="GO:0020037">
    <property type="term" value="F:heme binding"/>
    <property type="evidence" value="ECO:0007669"/>
    <property type="project" value="InterPro"/>
</dbReference>
<dbReference type="Pfam" id="PF00067">
    <property type="entry name" value="p450"/>
    <property type="match status" value="1"/>
</dbReference>
<gene>
    <name evidence="6" type="ORF">AXK60_11610</name>
</gene>
<dbReference type="PANTHER" id="PTHR24305">
    <property type="entry name" value="CYTOCHROME P450"/>
    <property type="match status" value="1"/>
</dbReference>
<dbReference type="PRINTS" id="PR00463">
    <property type="entry name" value="EP450I"/>
</dbReference>
<accession>A0A138A8D1</accession>
<keyword evidence="3 4" id="KW-0349">Heme</keyword>
<dbReference type="InterPro" id="IPR036396">
    <property type="entry name" value="Cyt_P450_sf"/>
</dbReference>
<dbReference type="GO" id="GO:0016705">
    <property type="term" value="F:oxidoreductase activity, acting on paired donors, with incorporation or reduction of molecular oxygen"/>
    <property type="evidence" value="ECO:0007669"/>
    <property type="project" value="InterPro"/>
</dbReference>
<evidence type="ECO:0000256" key="4">
    <source>
        <dbReference type="RuleBase" id="RU000461"/>
    </source>
</evidence>
<dbReference type="InterPro" id="IPR001128">
    <property type="entry name" value="Cyt_P450"/>
</dbReference>
<keyword evidence="4" id="KW-0503">Monooxygenase</keyword>
<reference evidence="7" key="1">
    <citation type="submission" date="2016-02" db="EMBL/GenBank/DDBJ databases">
        <authorList>
            <person name="Wen L."/>
            <person name="He K."/>
            <person name="Yang H."/>
        </authorList>
    </citation>
    <scope>NUCLEOTIDE SEQUENCE [LARGE SCALE GENOMIC DNA]</scope>
    <source>
        <strain evidence="7">JCM 15929</strain>
    </source>
</reference>
<dbReference type="STRING" id="239498.AXK60_11610"/>
<dbReference type="RefSeq" id="WP_068572555.1">
    <property type="nucleotide sequence ID" value="NZ_LSRF01000056.1"/>
</dbReference>
<dbReference type="EMBL" id="LSRF01000056">
    <property type="protein sequence ID" value="KXP06706.1"/>
    <property type="molecule type" value="Genomic_DNA"/>
</dbReference>
<dbReference type="PROSITE" id="PS00086">
    <property type="entry name" value="CYTOCHROME_P450"/>
    <property type="match status" value="1"/>
</dbReference>
<dbReference type="OrthoDB" id="7376058at2"/>
<feature type="region of interest" description="Disordered" evidence="5">
    <location>
        <begin position="26"/>
        <end position="53"/>
    </location>
</feature>
<evidence type="ECO:0000256" key="1">
    <source>
        <dbReference type="ARBA" id="ARBA00001971"/>
    </source>
</evidence>
<comment type="similarity">
    <text evidence="2 4">Belongs to the cytochrome P450 family.</text>
</comment>